<feature type="compositionally biased region" description="Low complexity" evidence="5">
    <location>
        <begin position="684"/>
        <end position="694"/>
    </location>
</feature>
<evidence type="ECO:0000313" key="7">
    <source>
        <dbReference type="EMBL" id="SEL47771.1"/>
    </source>
</evidence>
<dbReference type="GO" id="GO:0006352">
    <property type="term" value="P:DNA-templated transcription initiation"/>
    <property type="evidence" value="ECO:0007669"/>
    <property type="project" value="InterPro"/>
</dbReference>
<keyword evidence="3" id="KW-0238">DNA-binding</keyword>
<feature type="compositionally biased region" description="Basic and acidic residues" evidence="5">
    <location>
        <begin position="395"/>
        <end position="409"/>
    </location>
</feature>
<dbReference type="Pfam" id="PF13490">
    <property type="entry name" value="zf-HC2"/>
    <property type="match status" value="1"/>
</dbReference>
<evidence type="ECO:0000256" key="5">
    <source>
        <dbReference type="SAM" id="MobiDB-lite"/>
    </source>
</evidence>
<keyword evidence="1" id="KW-0805">Transcription regulation</keyword>
<feature type="compositionally biased region" description="Gly residues" evidence="5">
    <location>
        <begin position="771"/>
        <end position="787"/>
    </location>
</feature>
<feature type="compositionally biased region" description="Basic residues" evidence="5">
    <location>
        <begin position="344"/>
        <end position="353"/>
    </location>
</feature>
<dbReference type="GO" id="GO:0016987">
    <property type="term" value="F:sigma factor activity"/>
    <property type="evidence" value="ECO:0007669"/>
    <property type="project" value="UniProtKB-KW"/>
</dbReference>
<evidence type="ECO:0000256" key="3">
    <source>
        <dbReference type="ARBA" id="ARBA00023125"/>
    </source>
</evidence>
<feature type="compositionally biased region" description="Basic residues" evidence="5">
    <location>
        <begin position="900"/>
        <end position="909"/>
    </location>
</feature>
<feature type="compositionally biased region" description="Pro residues" evidence="5">
    <location>
        <begin position="431"/>
        <end position="441"/>
    </location>
</feature>
<reference evidence="7 8" key="1">
    <citation type="submission" date="2016-10" db="EMBL/GenBank/DDBJ databases">
        <authorList>
            <person name="de Groot N.N."/>
        </authorList>
    </citation>
    <scope>NUCLEOTIDE SEQUENCE [LARGE SCALE GENOMIC DNA]</scope>
    <source>
        <strain evidence="7 8">DSM 43357</strain>
    </source>
</reference>
<gene>
    <name evidence="7" type="ORF">SAMN05660976_02565</name>
</gene>
<dbReference type="InterPro" id="IPR013325">
    <property type="entry name" value="RNA_pol_sigma_r2"/>
</dbReference>
<feature type="compositionally biased region" description="Polar residues" evidence="5">
    <location>
        <begin position="543"/>
        <end position="554"/>
    </location>
</feature>
<dbReference type="Gene3D" id="1.10.10.1320">
    <property type="entry name" value="Anti-sigma factor, zinc-finger domain"/>
    <property type="match status" value="1"/>
</dbReference>
<dbReference type="GO" id="GO:0000428">
    <property type="term" value="C:DNA-directed RNA polymerase complex"/>
    <property type="evidence" value="ECO:0007669"/>
    <property type="project" value="UniProtKB-KW"/>
</dbReference>
<feature type="compositionally biased region" description="Pro residues" evidence="5">
    <location>
        <begin position="360"/>
        <end position="372"/>
    </location>
</feature>
<keyword evidence="8" id="KW-1185">Reference proteome</keyword>
<sequence length="1495" mass="151116">MSVETPHSDADLLQAVRQGDAAAWGRLHRRHVRAGRALAAQLVGGVPEAEDVTAEAFTRILDLVGRGGGPESAFRAYLLTAVRRTIDTRLHVGPSFHQAPPGLSGGEATARQPGLPVRGHEALHDPGAPLVDPSLAGLEHTLTARAYLLLPERWQAVLWHTVLERAQPPDVAPLFGLPPNGVAALAYRAREGLRQAYVHRHLATGPCLGCRTVLGEMCAYVRGSLPKRDSRAVDEHAATCEECRTVLLDLTDLDSGLHQVVGPLIAGPAYPAYLATLTARPTPEAASGKPTKPPRRSRTHAEDRAGDPSDMSRRAGTGADTTTPPPSQPDNNDPEHQPTPSRLSRLKTLRPRKPAAQPDPTTPHPKPEPPFPAVTARAEPRPDTQANPQPPAIHLHPEPTDVPHLRSHDTPGSPHQNPAATDRNANHPSTPQTPSPFPNPSQPSGWEDPHPDHATSEPPSRHVPSQSVGAAQPYGCDVSSPGPTTDHLLDRPTHHMTEHHRGSSWTNDGTVQHPDPHTPPPGTGVTAQPHWDNTEPSRWDGTTEPSSWDGSTEPSRGDSADEPSGWNGAGAPSWGVASQYGGVDRPYRPYEPSGWEAVPPGYDTNPSPRWDASTGMAGAPHGSAPDVPNRSAPDGPYADPVGHLHGGSADSQPGGSAPEAIGYGWSVGGVGGEERSGDGVSGIGRSAADAGGSVASARGFSGSLGSARGLSGSVGSVASVGESGGSTEGTGGSGRGFPVESAGADTPSGGGAGMPPGGAAGTPPAGAGMPPAGGAGTPPGGGVGMPPGGAEMPPGGAGTPPGGGAGRPPGGAGMPPGGGAGMPPGGGAIPPDSGRRARRYRTVLVGATALAAGVAAAIVLAPGELPVMQPLRGMADEGPAPAHLTSPPPAEEPMRVPAPSRKKKAGKPRLHASIEAVGALVGGRPGIVGMRLRNDGKGPSEELDAVIDLPPGVTPVQQPGTRPQPAAFQSGSGGRSGPAEWASRARPTVGQSDQGEGAASASLAPWARSMSSSPEPGLSGNGAAVQRAASEAVPGGKSRFAHPVAFSAQSGLGGNGGSAQSGLGGDGASARLGLGGNGGSAQSGLGGDKAFVQSGDWRADSGGSVRAAGLGRGVRGLAAGRGVAGAGVPLLEAVGDADGWVCRPVDVGARCGRAALQPGESTAVFLRVVVSAEAPRAAGPSVRVGSGSLRVSARAQEGVRTDGSPARFATEGRVDVRAIGGSLLSCPAASAGCAEARRREGIQRDNDLWPMAAFDGDKVRSTRASSSAVLALPAKGEIVWAGLYWSAAGTSGGSIMVRPPGRSKYVMVQSQQVTGHQLASVPVYQAFADVTAMVSAARKSGTWWVADAPLAEGVGRYAGWSLVVVTTDPGLPYSRAMVLDAATVVGGEAGPARIPLDGLAPAASPARIELVTWEGDADIKDDQVSAGGVALTPLGGDRDPGNVFDGSSNGATEMTPGVDVDTLVAELGDDPALTITTDKDVVLVGVAAVSVRARS</sequence>
<proteinExistence type="predicted"/>
<keyword evidence="2" id="KW-0731">Sigma factor</keyword>
<evidence type="ECO:0000256" key="1">
    <source>
        <dbReference type="ARBA" id="ARBA00023015"/>
    </source>
</evidence>
<organism evidence="7 8">
    <name type="scientific">Nonomuraea pusilla</name>
    <dbReference type="NCBI Taxonomy" id="46177"/>
    <lineage>
        <taxon>Bacteria</taxon>
        <taxon>Bacillati</taxon>
        <taxon>Actinomycetota</taxon>
        <taxon>Actinomycetes</taxon>
        <taxon>Streptosporangiales</taxon>
        <taxon>Streptosporangiaceae</taxon>
        <taxon>Nonomuraea</taxon>
    </lineage>
</organism>
<dbReference type="PANTHER" id="PTHR43133">
    <property type="entry name" value="RNA POLYMERASE ECF-TYPE SIGMA FACTO"/>
    <property type="match status" value="1"/>
</dbReference>
<keyword evidence="7" id="KW-0240">DNA-directed RNA polymerase</keyword>
<dbReference type="GO" id="GO:0003677">
    <property type="term" value="F:DNA binding"/>
    <property type="evidence" value="ECO:0007669"/>
    <property type="project" value="UniProtKB-KW"/>
</dbReference>
<dbReference type="InterPro" id="IPR027383">
    <property type="entry name" value="Znf_put"/>
</dbReference>
<dbReference type="Gene3D" id="1.10.1740.10">
    <property type="match status" value="1"/>
</dbReference>
<feature type="region of interest" description="Disordered" evidence="5">
    <location>
        <begin position="880"/>
        <end position="909"/>
    </location>
</feature>
<feature type="region of interest" description="Disordered" evidence="5">
    <location>
        <begin position="97"/>
        <end position="123"/>
    </location>
</feature>
<dbReference type="Proteomes" id="UP000198953">
    <property type="component" value="Unassembled WGS sequence"/>
</dbReference>
<dbReference type="InterPro" id="IPR041916">
    <property type="entry name" value="Anti_sigma_zinc_sf"/>
</dbReference>
<feature type="domain" description="Putative zinc-finger" evidence="6">
    <location>
        <begin position="210"/>
        <end position="244"/>
    </location>
</feature>
<feature type="region of interest" description="Disordered" evidence="5">
    <location>
        <begin position="934"/>
        <end position="1036"/>
    </location>
</feature>
<dbReference type="InterPro" id="IPR039425">
    <property type="entry name" value="RNA_pol_sigma-70-like"/>
</dbReference>
<name>A0A1H7QI49_9ACTN</name>
<feature type="compositionally biased region" description="Basic and acidic residues" evidence="5">
    <location>
        <begin position="299"/>
        <end position="313"/>
    </location>
</feature>
<dbReference type="PANTHER" id="PTHR43133:SF8">
    <property type="entry name" value="RNA POLYMERASE SIGMA FACTOR HI_1459-RELATED"/>
    <property type="match status" value="1"/>
</dbReference>
<feature type="compositionally biased region" description="Low complexity" evidence="5">
    <location>
        <begin position="761"/>
        <end position="770"/>
    </location>
</feature>
<accession>A0A1H7QI49</accession>
<dbReference type="STRING" id="46177.SAMN05660976_02565"/>
<protein>
    <submittedName>
        <fullName evidence="7">DNA-directed RNA polymerase specialized sigma subunit, sigma24 family</fullName>
    </submittedName>
</protein>
<dbReference type="EMBL" id="FOBF01000005">
    <property type="protein sequence ID" value="SEL47771.1"/>
    <property type="molecule type" value="Genomic_DNA"/>
</dbReference>
<evidence type="ECO:0000256" key="2">
    <source>
        <dbReference type="ARBA" id="ARBA00023082"/>
    </source>
</evidence>
<evidence type="ECO:0000256" key="4">
    <source>
        <dbReference type="ARBA" id="ARBA00023163"/>
    </source>
</evidence>
<feature type="compositionally biased region" description="Gly residues" evidence="5">
    <location>
        <begin position="795"/>
        <end position="828"/>
    </location>
</feature>
<dbReference type="OrthoDB" id="4990598at2"/>
<feature type="region of interest" description="Disordered" evidence="5">
    <location>
        <begin position="281"/>
        <end position="694"/>
    </location>
</feature>
<evidence type="ECO:0000259" key="6">
    <source>
        <dbReference type="Pfam" id="PF13490"/>
    </source>
</evidence>
<dbReference type="SUPFAM" id="SSF88946">
    <property type="entry name" value="Sigma2 domain of RNA polymerase sigma factors"/>
    <property type="match status" value="1"/>
</dbReference>
<feature type="region of interest" description="Disordered" evidence="5">
    <location>
        <begin position="718"/>
        <end position="834"/>
    </location>
</feature>
<feature type="compositionally biased region" description="Gly residues" evidence="5">
    <location>
        <begin position="722"/>
        <end position="735"/>
    </location>
</feature>
<feature type="compositionally biased region" description="Basic and acidic residues" evidence="5">
    <location>
        <begin position="487"/>
        <end position="501"/>
    </location>
</feature>
<feature type="compositionally biased region" description="Gly residues" evidence="5">
    <location>
        <begin position="748"/>
        <end position="760"/>
    </location>
</feature>
<evidence type="ECO:0000313" key="8">
    <source>
        <dbReference type="Proteomes" id="UP000198953"/>
    </source>
</evidence>
<keyword evidence="4" id="KW-0804">Transcription</keyword>